<keyword evidence="2 5" id="KW-0328">Glycosyltransferase</keyword>
<dbReference type="Pfam" id="PF00535">
    <property type="entry name" value="Glycos_transf_2"/>
    <property type="match status" value="1"/>
</dbReference>
<dbReference type="AlphaFoldDB" id="A0A521DA52"/>
<dbReference type="GO" id="GO:0016020">
    <property type="term" value="C:membrane"/>
    <property type="evidence" value="ECO:0007669"/>
    <property type="project" value="GOC"/>
</dbReference>
<feature type="domain" description="Glycosyltransferase 2-like" evidence="4">
    <location>
        <begin position="6"/>
        <end position="172"/>
    </location>
</feature>
<organism evidence="5 6">
    <name type="scientific">Solitalea koreensis</name>
    <dbReference type="NCBI Taxonomy" id="543615"/>
    <lineage>
        <taxon>Bacteria</taxon>
        <taxon>Pseudomonadati</taxon>
        <taxon>Bacteroidota</taxon>
        <taxon>Sphingobacteriia</taxon>
        <taxon>Sphingobacteriales</taxon>
        <taxon>Sphingobacteriaceae</taxon>
        <taxon>Solitalea</taxon>
    </lineage>
</organism>
<evidence type="ECO:0000256" key="2">
    <source>
        <dbReference type="ARBA" id="ARBA00022676"/>
    </source>
</evidence>
<dbReference type="EMBL" id="FXSZ01000006">
    <property type="protein sequence ID" value="SMO68538.1"/>
    <property type="molecule type" value="Genomic_DNA"/>
</dbReference>
<accession>A0A521DA52</accession>
<evidence type="ECO:0000259" key="4">
    <source>
        <dbReference type="Pfam" id="PF00535"/>
    </source>
</evidence>
<dbReference type="GO" id="GO:0009247">
    <property type="term" value="P:glycolipid biosynthetic process"/>
    <property type="evidence" value="ECO:0007669"/>
    <property type="project" value="TreeGrafter"/>
</dbReference>
<evidence type="ECO:0000256" key="3">
    <source>
        <dbReference type="ARBA" id="ARBA00022679"/>
    </source>
</evidence>
<protein>
    <submittedName>
        <fullName evidence="5">Dolichol-phosphate mannosyltransferase</fullName>
    </submittedName>
</protein>
<sequence>MSDSIVIIPTYNEIENVERMIRKVFSLDFPFHVLIIDDGSPDGTGNVVKKLQEEFPEKLHLEERKGKLGLGTAYIHGFKWALQRKYEYIFEMDCDFSHNPEDLIRLREACENGADMAIGSRYITGVNVVNWPMGRVLMSYFASRYVRIITGIEIHDYTAGFKCYHRRVLETIDFNKIKFVGYAFQIEMKFTAVKHGFNVVEVPIIFTDRTAGTSKMSSKIFREAVIGVIQMKINSWFRKYKQI</sequence>
<dbReference type="Gene3D" id="3.90.550.10">
    <property type="entry name" value="Spore Coat Polysaccharide Biosynthesis Protein SpsA, Chain A"/>
    <property type="match status" value="1"/>
</dbReference>
<dbReference type="InterPro" id="IPR039528">
    <property type="entry name" value="DPM1-like"/>
</dbReference>
<reference evidence="5 6" key="1">
    <citation type="submission" date="2017-05" db="EMBL/GenBank/DDBJ databases">
        <authorList>
            <person name="Varghese N."/>
            <person name="Submissions S."/>
        </authorList>
    </citation>
    <scope>NUCLEOTIDE SEQUENCE [LARGE SCALE GENOMIC DNA]</scope>
    <source>
        <strain evidence="5 6">DSM 21342</strain>
    </source>
</reference>
<dbReference type="GO" id="GO:0004582">
    <property type="term" value="F:dolichyl-phosphate beta-D-mannosyltransferase activity"/>
    <property type="evidence" value="ECO:0007669"/>
    <property type="project" value="InterPro"/>
</dbReference>
<keyword evidence="3 5" id="KW-0808">Transferase</keyword>
<dbReference type="PANTHER" id="PTHR43398:SF1">
    <property type="entry name" value="DOLICHOL-PHOSPHATE MANNOSYLTRANSFERASE SUBUNIT 1"/>
    <property type="match status" value="1"/>
</dbReference>
<dbReference type="RefSeq" id="WP_142604091.1">
    <property type="nucleotide sequence ID" value="NZ_FXSZ01000006.1"/>
</dbReference>
<evidence type="ECO:0000256" key="1">
    <source>
        <dbReference type="ARBA" id="ARBA00006739"/>
    </source>
</evidence>
<proteinExistence type="inferred from homology"/>
<dbReference type="InterPro" id="IPR001173">
    <property type="entry name" value="Glyco_trans_2-like"/>
</dbReference>
<dbReference type="Proteomes" id="UP000315971">
    <property type="component" value="Unassembled WGS sequence"/>
</dbReference>
<dbReference type="FunFam" id="3.90.550.10:FF:000128">
    <property type="entry name" value="Glycosyl transferase family 2"/>
    <property type="match status" value="1"/>
</dbReference>
<gene>
    <name evidence="5" type="ORF">SAMN06265350_106123</name>
</gene>
<keyword evidence="6" id="KW-1185">Reference proteome</keyword>
<name>A0A521DA52_9SPHI</name>
<evidence type="ECO:0000313" key="5">
    <source>
        <dbReference type="EMBL" id="SMO68538.1"/>
    </source>
</evidence>
<evidence type="ECO:0000313" key="6">
    <source>
        <dbReference type="Proteomes" id="UP000315971"/>
    </source>
</evidence>
<dbReference type="InterPro" id="IPR029044">
    <property type="entry name" value="Nucleotide-diphossugar_trans"/>
</dbReference>
<comment type="similarity">
    <text evidence="1">Belongs to the glycosyltransferase 2 family.</text>
</comment>
<dbReference type="CDD" id="cd06442">
    <property type="entry name" value="DPM1_like"/>
    <property type="match status" value="1"/>
</dbReference>
<dbReference type="PANTHER" id="PTHR43398">
    <property type="entry name" value="DOLICHOL-PHOSPHATE MANNOSYLTRANSFERASE SUBUNIT 1"/>
    <property type="match status" value="1"/>
</dbReference>
<dbReference type="SUPFAM" id="SSF53448">
    <property type="entry name" value="Nucleotide-diphospho-sugar transferases"/>
    <property type="match status" value="1"/>
</dbReference>
<dbReference type="OrthoDB" id="9810303at2"/>